<reference evidence="2 3" key="1">
    <citation type="journal article" date="2011" name="J. Bacteriol.">
        <title>Genome sequence of Chthoniobacter flavus Ellin428, an aerobic heterotrophic soil bacterium.</title>
        <authorList>
            <person name="Kant R."/>
            <person name="van Passel M.W."/>
            <person name="Palva A."/>
            <person name="Lucas S."/>
            <person name="Lapidus A."/>
            <person name="Glavina Del Rio T."/>
            <person name="Dalin E."/>
            <person name="Tice H."/>
            <person name="Bruce D."/>
            <person name="Goodwin L."/>
            <person name="Pitluck S."/>
            <person name="Larimer F.W."/>
            <person name="Land M.L."/>
            <person name="Hauser L."/>
            <person name="Sangwan P."/>
            <person name="de Vos W.M."/>
            <person name="Janssen P.H."/>
            <person name="Smidt H."/>
        </authorList>
    </citation>
    <scope>NUCLEOTIDE SEQUENCE [LARGE SCALE GENOMIC DNA]</scope>
    <source>
        <strain evidence="2 3">Ellin428</strain>
    </source>
</reference>
<dbReference type="InterPro" id="IPR036779">
    <property type="entry name" value="LysM_dom_sf"/>
</dbReference>
<accession>B4D3Y6</accession>
<feature type="domain" description="LysM" evidence="1">
    <location>
        <begin position="175"/>
        <end position="224"/>
    </location>
</feature>
<evidence type="ECO:0000259" key="1">
    <source>
        <dbReference type="PROSITE" id="PS51782"/>
    </source>
</evidence>
<dbReference type="Gene3D" id="1.25.40.10">
    <property type="entry name" value="Tetratricopeptide repeat domain"/>
    <property type="match status" value="1"/>
</dbReference>
<dbReference type="EMBL" id="ABVL01000010">
    <property type="protein sequence ID" value="EDY18966.1"/>
    <property type="molecule type" value="Genomic_DNA"/>
</dbReference>
<dbReference type="CDD" id="cd00118">
    <property type="entry name" value="LysM"/>
    <property type="match status" value="1"/>
</dbReference>
<dbReference type="InterPro" id="IPR018392">
    <property type="entry name" value="LysM"/>
</dbReference>
<dbReference type="InParanoid" id="B4D3Y6"/>
<evidence type="ECO:0000313" key="2">
    <source>
        <dbReference type="EMBL" id="EDY18966.1"/>
    </source>
</evidence>
<evidence type="ECO:0000313" key="3">
    <source>
        <dbReference type="Proteomes" id="UP000005824"/>
    </source>
</evidence>
<proteinExistence type="predicted"/>
<dbReference type="PROSITE" id="PS51782">
    <property type="entry name" value="LYSM"/>
    <property type="match status" value="1"/>
</dbReference>
<sequence length="225" mass="24642">MQIPGRSLVRVLIAVSLLALPACERLFDKGTKENIAAADKKAAAGDYRTAVDLYEGALDGTAKTAEVHYKLALLYDDKLKSPIDALHHMDRYIELAPNGPHVRDAKAYKKEGEARLLTKLSNGSPITQQDAVRLKNENQILREQLTALRAQRAMPAATLNAKGEPMQKPIPPGARTYTVQSGDTLAKISRKYYKTPARARDIQDANFNALSGTVKIKPGMVLIIP</sequence>
<dbReference type="Proteomes" id="UP000005824">
    <property type="component" value="Unassembled WGS sequence"/>
</dbReference>
<dbReference type="InterPro" id="IPR011990">
    <property type="entry name" value="TPR-like_helical_dom_sf"/>
</dbReference>
<gene>
    <name evidence="2" type="ORF">CfE428DRAFT_3624</name>
</gene>
<dbReference type="STRING" id="497964.CfE428DRAFT_3624"/>
<protein>
    <submittedName>
        <fullName evidence="2">Peptidoglycan-binding LysM</fullName>
    </submittedName>
</protein>
<dbReference type="Gene3D" id="3.10.350.10">
    <property type="entry name" value="LysM domain"/>
    <property type="match status" value="1"/>
</dbReference>
<dbReference type="SMART" id="SM00257">
    <property type="entry name" value="LysM"/>
    <property type="match status" value="1"/>
</dbReference>
<dbReference type="Pfam" id="PF01476">
    <property type="entry name" value="LysM"/>
    <property type="match status" value="1"/>
</dbReference>
<dbReference type="eggNOG" id="COG1652">
    <property type="taxonomic scope" value="Bacteria"/>
</dbReference>
<dbReference type="AlphaFoldDB" id="B4D3Y6"/>
<organism evidence="2 3">
    <name type="scientific">Chthoniobacter flavus Ellin428</name>
    <dbReference type="NCBI Taxonomy" id="497964"/>
    <lineage>
        <taxon>Bacteria</taxon>
        <taxon>Pseudomonadati</taxon>
        <taxon>Verrucomicrobiota</taxon>
        <taxon>Spartobacteria</taxon>
        <taxon>Chthoniobacterales</taxon>
        <taxon>Chthoniobacteraceae</taxon>
        <taxon>Chthoniobacter</taxon>
    </lineage>
</organism>
<comment type="caution">
    <text evidence="2">The sequence shown here is derived from an EMBL/GenBank/DDBJ whole genome shotgun (WGS) entry which is preliminary data.</text>
</comment>
<dbReference type="SUPFAM" id="SSF54106">
    <property type="entry name" value="LysM domain"/>
    <property type="match status" value="1"/>
</dbReference>
<dbReference type="SUPFAM" id="SSF48452">
    <property type="entry name" value="TPR-like"/>
    <property type="match status" value="1"/>
</dbReference>
<name>B4D3Y6_9BACT</name>
<keyword evidence="3" id="KW-1185">Reference proteome</keyword>